<gene>
    <name evidence="1" type="ORF">A3B23_00195</name>
</gene>
<accession>A0A1G1Z6Q9</accession>
<reference evidence="1 2" key="1">
    <citation type="journal article" date="2016" name="Nat. Commun.">
        <title>Thousands of microbial genomes shed light on interconnected biogeochemical processes in an aquifer system.</title>
        <authorList>
            <person name="Anantharaman K."/>
            <person name="Brown C.T."/>
            <person name="Hug L.A."/>
            <person name="Sharon I."/>
            <person name="Castelle C.J."/>
            <person name="Probst A.J."/>
            <person name="Thomas B.C."/>
            <person name="Singh A."/>
            <person name="Wilkins M.J."/>
            <person name="Karaoz U."/>
            <person name="Brodie E.L."/>
            <person name="Williams K.H."/>
            <person name="Hubbard S.S."/>
            <person name="Banfield J.F."/>
        </authorList>
    </citation>
    <scope>NUCLEOTIDE SEQUENCE [LARGE SCALE GENOMIC DNA]</scope>
</reference>
<evidence type="ECO:0000313" key="2">
    <source>
        <dbReference type="Proteomes" id="UP000178744"/>
    </source>
</evidence>
<dbReference type="STRING" id="1797690.A3B23_00195"/>
<sequence>MTITPVAKYVFTNGNSTEVKVNTVKLTRTGISADGDISNLYLYEGSTKLAEMSSVSSKVFSFNSSSGLFTIPANSAKTVWVGVSMVAATSGPFSVGFSLNAATDVVVTPTATVAGVFPLKGVELATAFITDLGYINLTNTTTFPATIDPSAAAQELWRFTATANSQKMQIKRIVMTMVGTISTDAVQDLVLSVGGVNVSPVAQIGSDSKVTFEFATPYEIPSGQNRVMILSGKVAKGTGRAFKFTVRSSADFVSYDTNYAVDTAPLLAGAALTVVDPDSTGDGTNINNGTLTVSRSTNSPSGNVASGGTDIPLARFDYKAAGEDIKVSTVRVRMNEASSNLTLNDGKLYYNGSQVGTTDDSVADFVDATTDQAYSLGSSVIIAAGTTGVFEYRANIEQADGTDLVADQTIVISLTAGTAGDAVGQVSLTNLTPSGATGNTMTVKTGALSGAKNTSVADASTVTPTGVVGATNVRVGSWVLTAGAGEAVNVTQIVLADDDEVTASDFGASFQNLTLKNNGIAIAATQGTLSTTEGVSYTFALTPSVQIAAGAQYVIDAYADILTSAGDAGEYLVAEVGLELASAAATGVNTSADASLAAATTRDGQVLAIATAGTLTITADASTPVAGQLVMGETDVTLATLSFAAGASEAMNVSAITITDTSSFAGSLANVKLYDGSTLLGTIATFSAQSNGTAAFNLASDWVIPRNTSKILTVKATVNAYGSAVSGSAHTLNLASNANVTTRGAQSGASIAETVTSATGTQQDVYRTRVIVAKGGSSPSGTQTAGANATVLEFTVAANSYYDAIVNAVAVTLAGSVNTTSTGNANLYKSTDLVTALATEAYVTATNALSGTTTTFVDNGLTSMNGIPVGANVRIYDDTAAAYGATVEVVSFTNDATDTTVTFTPALAAANDVDVSDDLYYRPMQPGTGKVYFGAQTAISRGNQAADAITSGDVTLTVTSTDGFSLGDTVTVRGYDSTGTERISSAGGVISAIGSGTSMTVSAVTLAGTIVTNYLSGTVANAITNNQNSSAVAYTGLVSSTTNYATETGQTVSAGSTMTFVVKGDTTGAATTNTLRADIAAVGDLNWDDLVHYGITTVTKSIPVIGGTLSY</sequence>
<proteinExistence type="predicted"/>
<name>A0A1G1Z6Q9_9BACT</name>
<dbReference type="Proteomes" id="UP000178744">
    <property type="component" value="Unassembled WGS sequence"/>
</dbReference>
<protein>
    <submittedName>
        <fullName evidence="1">Uncharacterized protein</fullName>
    </submittedName>
</protein>
<dbReference type="EMBL" id="MHIY01000003">
    <property type="protein sequence ID" value="OGY60311.1"/>
    <property type="molecule type" value="Genomic_DNA"/>
</dbReference>
<dbReference type="AlphaFoldDB" id="A0A1G1Z6Q9"/>
<comment type="caution">
    <text evidence="1">The sequence shown here is derived from an EMBL/GenBank/DDBJ whole genome shotgun (WGS) entry which is preliminary data.</text>
</comment>
<evidence type="ECO:0000313" key="1">
    <source>
        <dbReference type="EMBL" id="OGY60311.1"/>
    </source>
</evidence>
<organism evidence="1 2">
    <name type="scientific">Candidatus Colwellbacteria bacterium RIFCSPLOWO2_01_FULL_48_10</name>
    <dbReference type="NCBI Taxonomy" id="1797690"/>
    <lineage>
        <taxon>Bacteria</taxon>
        <taxon>Candidatus Colwelliibacteriota</taxon>
    </lineage>
</organism>